<proteinExistence type="predicted"/>
<organism evidence="2 3">
    <name type="scientific">Ascodesmis nigricans</name>
    <dbReference type="NCBI Taxonomy" id="341454"/>
    <lineage>
        <taxon>Eukaryota</taxon>
        <taxon>Fungi</taxon>
        <taxon>Dikarya</taxon>
        <taxon>Ascomycota</taxon>
        <taxon>Pezizomycotina</taxon>
        <taxon>Pezizomycetes</taxon>
        <taxon>Pezizales</taxon>
        <taxon>Ascodesmidaceae</taxon>
        <taxon>Ascodesmis</taxon>
    </lineage>
</organism>
<dbReference type="InParanoid" id="A0A4S2MID7"/>
<reference evidence="2 3" key="1">
    <citation type="submission" date="2019-04" db="EMBL/GenBank/DDBJ databases">
        <title>Comparative genomics and transcriptomics to analyze fruiting body development in filamentous ascomycetes.</title>
        <authorList>
            <consortium name="DOE Joint Genome Institute"/>
            <person name="Lutkenhaus R."/>
            <person name="Traeger S."/>
            <person name="Breuer J."/>
            <person name="Kuo A."/>
            <person name="Lipzen A."/>
            <person name="Pangilinan J."/>
            <person name="Dilworth D."/>
            <person name="Sandor L."/>
            <person name="Poggeler S."/>
            <person name="Barry K."/>
            <person name="Grigoriev I.V."/>
            <person name="Nowrousian M."/>
        </authorList>
    </citation>
    <scope>NUCLEOTIDE SEQUENCE [LARGE SCALE GENOMIC DNA]</scope>
    <source>
        <strain evidence="2 3">CBS 389.68</strain>
    </source>
</reference>
<sequence length="115" mass="12909">MRHAMPAFRSATLRGRLCHRRGICGWLGSKREREWLPSRGLSRVAVLEVSGRVTSDGGGEVILAVLYPQPGSQNETGHVILRTLSWSFLPVLSVALLFVHHLFFRIHRILISVTL</sequence>
<evidence type="ECO:0000313" key="3">
    <source>
        <dbReference type="Proteomes" id="UP000298138"/>
    </source>
</evidence>
<accession>A0A4S2MID7</accession>
<name>A0A4S2MID7_9PEZI</name>
<keyword evidence="1" id="KW-1133">Transmembrane helix</keyword>
<feature type="transmembrane region" description="Helical" evidence="1">
    <location>
        <begin position="84"/>
        <end position="104"/>
    </location>
</feature>
<keyword evidence="1" id="KW-0472">Membrane</keyword>
<keyword evidence="3" id="KW-1185">Reference proteome</keyword>
<gene>
    <name evidence="2" type="ORF">EX30DRAFT_245164</name>
</gene>
<keyword evidence="1" id="KW-0812">Transmembrane</keyword>
<evidence type="ECO:0000256" key="1">
    <source>
        <dbReference type="SAM" id="Phobius"/>
    </source>
</evidence>
<dbReference type="EMBL" id="ML220174">
    <property type="protein sequence ID" value="TGZ76552.1"/>
    <property type="molecule type" value="Genomic_DNA"/>
</dbReference>
<dbReference type="Proteomes" id="UP000298138">
    <property type="component" value="Unassembled WGS sequence"/>
</dbReference>
<evidence type="ECO:0000313" key="2">
    <source>
        <dbReference type="EMBL" id="TGZ76552.1"/>
    </source>
</evidence>
<protein>
    <submittedName>
        <fullName evidence="2">Uncharacterized protein</fullName>
    </submittedName>
</protein>
<dbReference type="AlphaFoldDB" id="A0A4S2MID7"/>